<evidence type="ECO:0000313" key="4">
    <source>
        <dbReference type="Proteomes" id="UP000215633"/>
    </source>
</evidence>
<protein>
    <recommendedName>
        <fullName evidence="5">SAM-dependent methyltransferase</fullName>
    </recommendedName>
</protein>
<dbReference type="Pfam" id="PF02636">
    <property type="entry name" value="Methyltransf_28"/>
    <property type="match status" value="1"/>
</dbReference>
<evidence type="ECO:0000256" key="1">
    <source>
        <dbReference type="ARBA" id="ARBA00022603"/>
    </source>
</evidence>
<evidence type="ECO:0000313" key="3">
    <source>
        <dbReference type="EMBL" id="OZI69610.1"/>
    </source>
</evidence>
<dbReference type="InterPro" id="IPR003788">
    <property type="entry name" value="NDUFAF7"/>
</dbReference>
<dbReference type="PANTHER" id="PTHR12049">
    <property type="entry name" value="PROTEIN ARGININE METHYLTRANSFERASE NDUFAF7, MITOCHONDRIAL"/>
    <property type="match status" value="1"/>
</dbReference>
<dbReference type="InterPro" id="IPR029063">
    <property type="entry name" value="SAM-dependent_MTases_sf"/>
</dbReference>
<dbReference type="InterPro" id="IPR038375">
    <property type="entry name" value="NDUFAF7_sf"/>
</dbReference>
<name>A0A261V7Q9_9BORD</name>
<dbReference type="GO" id="GO:0035243">
    <property type="term" value="F:protein-arginine omega-N symmetric methyltransferase activity"/>
    <property type="evidence" value="ECO:0007669"/>
    <property type="project" value="TreeGrafter"/>
</dbReference>
<reference evidence="4" key="1">
    <citation type="submission" date="2017-05" db="EMBL/GenBank/DDBJ databases">
        <title>Complete and WGS of Bordetella genogroups.</title>
        <authorList>
            <person name="Spilker T."/>
            <person name="Lipuma J."/>
        </authorList>
    </citation>
    <scope>NUCLEOTIDE SEQUENCE [LARGE SCALE GENOMIC DNA]</scope>
    <source>
        <strain evidence="4">AU8256</strain>
    </source>
</reference>
<accession>A0A261V7Q9</accession>
<keyword evidence="2" id="KW-0808">Transferase</keyword>
<sequence>MQRPATASLPALDPDSARHSARAAAHLRQAIGAAGGWLPFDQWMAQALYAPGLGYYAAGALKLAAPAVDARGMPIAAGDFVTAPELTPLFGHTVARQVAQVLADTGTATVLEFGAGTGALADSVLAGLDALGVSADYRIIEVSADLRARQQARLAPHGARVQWLDALPTSFSGCVLANEVLDAMPVSLFRWSEAGAVLERGVALDANGDFAWDDRPAGAPLAQAVAARMPPLPGYVSEINLQAEAWMRAMGGWLACGAALLFDYGFPRREYYHPQRAGGTLMCHLRHHAHADPLVAPGVQDITAHVDFTAMADAALEAGLQVLGYTSQARFLMNAGLAELLARHDPADARAYAQAVAPVQKLLSEAEMGELFKVLAVGRDIAAPLRGFARGDRLAAL</sequence>
<keyword evidence="1" id="KW-0489">Methyltransferase</keyword>
<dbReference type="EMBL" id="NEVT01000009">
    <property type="protein sequence ID" value="OZI69610.1"/>
    <property type="molecule type" value="Genomic_DNA"/>
</dbReference>
<dbReference type="Proteomes" id="UP000215633">
    <property type="component" value="Unassembled WGS sequence"/>
</dbReference>
<proteinExistence type="predicted"/>
<dbReference type="PANTHER" id="PTHR12049:SF7">
    <property type="entry name" value="PROTEIN ARGININE METHYLTRANSFERASE NDUFAF7, MITOCHONDRIAL"/>
    <property type="match status" value="1"/>
</dbReference>
<comment type="caution">
    <text evidence="3">The sequence shown here is derived from an EMBL/GenBank/DDBJ whole genome shotgun (WGS) entry which is preliminary data.</text>
</comment>
<gene>
    <name evidence="3" type="ORF">CAL24_22600</name>
</gene>
<dbReference type="SUPFAM" id="SSF53335">
    <property type="entry name" value="S-adenosyl-L-methionine-dependent methyltransferases"/>
    <property type="match status" value="1"/>
</dbReference>
<dbReference type="Gene3D" id="3.40.50.12710">
    <property type="match status" value="1"/>
</dbReference>
<keyword evidence="4" id="KW-1185">Reference proteome</keyword>
<dbReference type="GO" id="GO:0032259">
    <property type="term" value="P:methylation"/>
    <property type="evidence" value="ECO:0007669"/>
    <property type="project" value="UniProtKB-KW"/>
</dbReference>
<evidence type="ECO:0008006" key="5">
    <source>
        <dbReference type="Google" id="ProtNLM"/>
    </source>
</evidence>
<dbReference type="AlphaFoldDB" id="A0A261V7Q9"/>
<organism evidence="3 4">
    <name type="scientific">Bordetella genomosp. 2</name>
    <dbReference type="NCBI Taxonomy" id="1983456"/>
    <lineage>
        <taxon>Bacteria</taxon>
        <taxon>Pseudomonadati</taxon>
        <taxon>Pseudomonadota</taxon>
        <taxon>Betaproteobacteria</taxon>
        <taxon>Burkholderiales</taxon>
        <taxon>Alcaligenaceae</taxon>
        <taxon>Bordetella</taxon>
    </lineage>
</organism>
<evidence type="ECO:0000256" key="2">
    <source>
        <dbReference type="ARBA" id="ARBA00022679"/>
    </source>
</evidence>
<dbReference type="RefSeq" id="WP_094807986.1">
    <property type="nucleotide sequence ID" value="NZ_NEVT01000009.1"/>
</dbReference>